<keyword evidence="2" id="KW-0732">Signal</keyword>
<feature type="domain" description="DUF6531" evidence="4">
    <location>
        <begin position="87"/>
        <end position="164"/>
    </location>
</feature>
<evidence type="ECO:0000259" key="4">
    <source>
        <dbReference type="Pfam" id="PF20148"/>
    </source>
</evidence>
<dbReference type="InterPro" id="IPR045351">
    <property type="entry name" value="DUF6531"/>
</dbReference>
<feature type="region of interest" description="Disordered" evidence="1">
    <location>
        <begin position="40"/>
        <end position="63"/>
    </location>
</feature>
<dbReference type="InterPro" id="IPR046653">
    <property type="entry name" value="DUF6765"/>
</dbReference>
<reference evidence="5 6" key="1">
    <citation type="submission" date="2020-03" db="EMBL/GenBank/DDBJ databases">
        <title>Genome sequence of strain Massilia sp. TW-1.</title>
        <authorList>
            <person name="Chaudhary D.K."/>
        </authorList>
    </citation>
    <scope>NUCLEOTIDE SEQUENCE [LARGE SCALE GENOMIC DNA]</scope>
    <source>
        <strain evidence="5 6">TW-1</strain>
    </source>
</reference>
<gene>
    <name evidence="5" type="ORF">HAV22_12745</name>
</gene>
<dbReference type="Pfam" id="PF05593">
    <property type="entry name" value="RHS_repeat"/>
    <property type="match status" value="3"/>
</dbReference>
<feature type="signal peptide" evidence="2">
    <location>
        <begin position="1"/>
        <end position="27"/>
    </location>
</feature>
<name>A0ABX0PAZ2_9BURK</name>
<dbReference type="InterPro" id="IPR006530">
    <property type="entry name" value="YD"/>
</dbReference>
<dbReference type="PANTHER" id="PTHR32305">
    <property type="match status" value="1"/>
</dbReference>
<evidence type="ECO:0000256" key="1">
    <source>
        <dbReference type="SAM" id="MobiDB-lite"/>
    </source>
</evidence>
<dbReference type="Pfam" id="PF03527">
    <property type="entry name" value="RHS"/>
    <property type="match status" value="1"/>
</dbReference>
<dbReference type="Pfam" id="PF20148">
    <property type="entry name" value="DUF6531"/>
    <property type="match status" value="1"/>
</dbReference>
<evidence type="ECO:0000259" key="3">
    <source>
        <dbReference type="Pfam" id="PF03527"/>
    </source>
</evidence>
<dbReference type="Gene3D" id="2.180.10.10">
    <property type="entry name" value="RHS repeat-associated core"/>
    <property type="match status" value="4"/>
</dbReference>
<comment type="caution">
    <text evidence="5">The sequence shown here is derived from an EMBL/GenBank/DDBJ whole genome shotgun (WGS) entry which is preliminary data.</text>
</comment>
<dbReference type="InterPro" id="IPR022385">
    <property type="entry name" value="Rhs_assc_core"/>
</dbReference>
<dbReference type="Pfam" id="PF20551">
    <property type="entry name" value="DUF6765"/>
    <property type="match status" value="1"/>
</dbReference>
<feature type="chain" id="PRO_5046010648" evidence="2">
    <location>
        <begin position="28"/>
        <end position="1776"/>
    </location>
</feature>
<dbReference type="PANTHER" id="PTHR32305:SF15">
    <property type="entry name" value="PROTEIN RHSA-RELATED"/>
    <property type="match status" value="1"/>
</dbReference>
<evidence type="ECO:0000313" key="5">
    <source>
        <dbReference type="EMBL" id="NIA54503.1"/>
    </source>
</evidence>
<dbReference type="NCBIfam" id="TIGR01643">
    <property type="entry name" value="YD_repeat_2x"/>
    <property type="match status" value="3"/>
</dbReference>
<dbReference type="EMBL" id="JAAQOM010000007">
    <property type="protein sequence ID" value="NIA54503.1"/>
    <property type="molecule type" value="Genomic_DNA"/>
</dbReference>
<proteinExistence type="predicted"/>
<evidence type="ECO:0000256" key="2">
    <source>
        <dbReference type="SAM" id="SignalP"/>
    </source>
</evidence>
<dbReference type="RefSeq" id="WP_166859464.1">
    <property type="nucleotide sequence ID" value="NZ_JAAQOM010000007.1"/>
</dbReference>
<sequence>MLTTSTRLAATLCGLLIAAGLPAPARADLPLFPPQPCPPNSSCAPGTPPTTPPTPPGTCGPGHAGSTCGGGGPATNGNGSGINIGAGNPINVINGNKYQREVDMAPLPGTLGLEIVRYYNSAFSRPGASTNLIGRGWKLSYETELYAVGRTLQIIEADGTRIIFNRDPHDASLCASNDPANGTVSIVKTARGDEYVWRWTNGRELTFDNKGHLTQILAPGGQFVALRYSPAGLLTRVTDPQGRSLDLAYPDKEQARSQDAFRGVQSIASPVGRFVYRYGSPKPAGADIDKRLLLANLVKVEMPAGARTYHYEQAEFPTFLTGISELVTGADGKPAWQRVSTYAYDHDGKANLSVRGRPARLALGKDGKPLQPARLVPGTGIGQVTLEFGAGQTIVTNSLGQKTLYRHAVLAGEYRLLEVRGAGCSACGETNVRYTYDNLARLETTTRLSAAGEPLSAEHQQYDRRGRLASVSTQAYAHGKALPARLKLRYEYDDDGVYPARIVRPSVVPGRFYVTAFRYAGDGALAGLPAEITEQGYLPTLEGTGAAGTITRTLRYRYDGYGQRVEIDGPLANAAADPGPQNSDITRVRYDARAKLPVRTEAPGGVVTEVVERDAALRPTVTRFTDAAAVQVVRVRYNWRGQPEELRVDGTPTDGGPALSQTVHYNYDLNGKLTGIVQPGGLTNRFVYDAAGRTTRKDLPDGSVVTAAFDTEGRQTDAVLQDADGRRATAAHYRIDAAGRVAGMTDDQGVVARASFTPAGTIAELTNALGIATRFSYGDDGMLAARTSAPDTPDAASIGFAYDAHGNRVRLTDANGVATVRRFDDFGRPMLEVSPDRGVTLFYYDEAGRMAVRSDGRGNDTRYRYDVQGHLIAAGTTAHPELTRFRYLGRRLIEVVGTTDGNPAHARERTRYRYDAFGRTLEEERWLARVDVKDDKTGLTFVTTDTYDEAGRLSTRRLPDGHQLAYRYAPAGGLAAVLFDDEPLVSNIARGPAGLAGFTNMNGVRELIERDPRGQIKTVRATASTPPSRGWLARLRGWFGGATGSSAGSRTIYAQYNDYDDGGRLVKIGRELGQAGTMPVRRTTENYDYDALDRLTRIRADDGPAVQYAYDKGGNRTRETHEATAVRVSSNGEAQAGTRLYLYAPGSNRLVGLTRASLGSASANDAQPAASMGRLFDSAWFYRASGAPFARIGFAAPGSASKDVRTPASSRRIVYDDANRPMAVYDASDRLVASYAYNTRGERIAKTVFAPSSPTSGVVRTALSDDGKRVTTYSLYRDHQLAAEADSEGHITAHYVYLDDKSVARIDMRQNRNPVSRLWQRLRAIGTAQEKQPAASATVATIYAIQTDHLGTPQAVTDEHQDIVWQARISPFGQAKIVHARASAETGKAFDLTLRLPGQVFDSETGLNQNYFRDYDPALGRYTTPDPMGVDGGVNPFAYVNNNPLTGIDPLGLYQSDIHFYMTMFLGIAAGMTNDDAFTLALAAQFVDENNDTRPLNIQLAYGNHIVRLLSYHFTMVPSVVDLNTGKLSGFNYGTPTTSTAYANIPENPQLQRLYHAVQLAQTETNLVDCRGTRLQLMGEYLHSFEDTFAHRDPDNHPFPLYVGLGHAYYDSDPDFTYVHDAQNVAHVGTTYHWTHNEERTLQMEREVYAKLTAWGDPSKAIPFDDFEATLKEFNAIPEHEGAGYNETNPRNSSKIKHLQAMLDQWVNEGKIASGVNWTGDQNAAYRFDADQGEINRNKFLCDANGDALDQKKYQGTILPQCRRRQTPPPNWPSDS</sequence>
<feature type="compositionally biased region" description="Pro residues" evidence="1">
    <location>
        <begin position="46"/>
        <end position="58"/>
    </location>
</feature>
<dbReference type="InterPro" id="IPR001826">
    <property type="entry name" value="RHS"/>
</dbReference>
<feature type="domain" description="RHS protein conserved region" evidence="3">
    <location>
        <begin position="1344"/>
        <end position="1374"/>
    </location>
</feature>
<protein>
    <submittedName>
        <fullName evidence="5">RHS repeat protein</fullName>
    </submittedName>
</protein>
<dbReference type="InterPro" id="IPR031325">
    <property type="entry name" value="RHS_repeat"/>
</dbReference>
<evidence type="ECO:0000313" key="6">
    <source>
        <dbReference type="Proteomes" id="UP000716322"/>
    </source>
</evidence>
<accession>A0ABX0PAZ2</accession>
<organism evidence="5 6">
    <name type="scientific">Telluria antibiotica</name>
    <dbReference type="NCBI Taxonomy" id="2717319"/>
    <lineage>
        <taxon>Bacteria</taxon>
        <taxon>Pseudomonadati</taxon>
        <taxon>Pseudomonadota</taxon>
        <taxon>Betaproteobacteria</taxon>
        <taxon>Burkholderiales</taxon>
        <taxon>Oxalobacteraceae</taxon>
        <taxon>Telluria group</taxon>
        <taxon>Telluria</taxon>
    </lineage>
</organism>
<dbReference type="Proteomes" id="UP000716322">
    <property type="component" value="Unassembled WGS sequence"/>
</dbReference>
<dbReference type="InterPro" id="IPR050708">
    <property type="entry name" value="T6SS_VgrG/RHS"/>
</dbReference>
<dbReference type="NCBIfam" id="TIGR03696">
    <property type="entry name" value="Rhs_assc_core"/>
    <property type="match status" value="1"/>
</dbReference>
<keyword evidence="6" id="KW-1185">Reference proteome</keyword>